<dbReference type="InterPro" id="IPR036873">
    <property type="entry name" value="Rhodanese-like_dom_sf"/>
</dbReference>
<feature type="transmembrane region" description="Helical" evidence="5">
    <location>
        <begin position="394"/>
        <end position="421"/>
    </location>
</feature>
<keyword evidence="3 5" id="KW-1133">Transmembrane helix</keyword>
<dbReference type="EMBL" id="PDEQ01000001">
    <property type="protein sequence ID" value="PEN15291.1"/>
    <property type="molecule type" value="Genomic_DNA"/>
</dbReference>
<sequence>MASLTSTLTAYATAPWRRMRSVDRGIVARDAVSGLTLAVVLLPQAIAFAILAGLPAETGLVTAVIGAIVGALWGSSVLVHTGPTSAVSLLVMSSVAATAPADPSAMVVVAGLLAVMAGTVQVILGVARLGVLVTFVSDAVIVGFAAGAGIQIAVSELRHVLRVDVAARALWPRLEAILQQLPDVHLPSLVIGTATIALLVGIRMIRRSWPATLLALLATSALAALLGPSQLGLNVIGALPTDLPRPQSLPIFDGALISSLATGALAIASIGLIQTMAVARSLPNPGGERLDANQEFVGQGLANIVAGWFSGFSVSGSFSRSAVAAETGARTPLAAVISGAFVLAFMLLFGPLGAYLPRAALAGILIVVAIKMIDLDRIRQVVRSSRGESVVMSVTFLGTLFLPIDVAVLAGILTALGHYVLRTSAPDVVPVRPDECFRHFVRHSPQDPCTQLAIFDIRGDLYFGATSHVEDTLLSHCDDHPDQRFLLLRMQGVNRIDVSGVRMLERLAEDRRRHVGDLYLTRIQRPVLRFMISTRFHETLGRDHFLNVDTAVDTLFHHVLDPAVCVYECRMRAFRECQTIPRPDIPLHLRPAAHVPTDDEVTVETIDAVDLWQELHGHGIEPRIIDVREPREFARGHIPGSENIPYLNLIADPSCAMDGTDRPIVIVCRGGRRSRSAGVHIAPIHDRQVRVLKGGLLSWESADLLTAMGTPSHSKTIVPG</sequence>
<feature type="domain" description="Rhodanese" evidence="6">
    <location>
        <begin position="618"/>
        <end position="708"/>
    </location>
</feature>
<dbReference type="InterPro" id="IPR001763">
    <property type="entry name" value="Rhodanese-like_dom"/>
</dbReference>
<feature type="transmembrane region" description="Helical" evidence="5">
    <location>
        <begin position="251"/>
        <end position="273"/>
    </location>
</feature>
<keyword evidence="9" id="KW-1185">Reference proteome</keyword>
<dbReference type="SUPFAM" id="SSF52091">
    <property type="entry name" value="SpoIIaa-like"/>
    <property type="match status" value="1"/>
</dbReference>
<dbReference type="PANTHER" id="PTHR11814">
    <property type="entry name" value="SULFATE TRANSPORTER"/>
    <property type="match status" value="1"/>
</dbReference>
<evidence type="ECO:0000256" key="2">
    <source>
        <dbReference type="ARBA" id="ARBA00022692"/>
    </source>
</evidence>
<keyword evidence="2 5" id="KW-0812">Transmembrane</keyword>
<dbReference type="Pfam" id="PF00916">
    <property type="entry name" value="Sulfate_transp"/>
    <property type="match status" value="1"/>
</dbReference>
<feature type="transmembrane region" description="Helical" evidence="5">
    <location>
        <begin position="355"/>
        <end position="373"/>
    </location>
</feature>
<comment type="subcellular location">
    <subcellularLocation>
        <location evidence="1">Membrane</location>
        <topology evidence="1">Multi-pass membrane protein</topology>
    </subcellularLocation>
</comment>
<evidence type="ECO:0000256" key="5">
    <source>
        <dbReference type="SAM" id="Phobius"/>
    </source>
</evidence>
<dbReference type="AlphaFoldDB" id="A0A2A8D337"/>
<feature type="domain" description="STAS" evidence="7">
    <location>
        <begin position="452"/>
        <end position="555"/>
    </location>
</feature>
<dbReference type="Proteomes" id="UP000220102">
    <property type="component" value="Unassembled WGS sequence"/>
</dbReference>
<dbReference type="InterPro" id="IPR001902">
    <property type="entry name" value="SLC26A/SulP_fam"/>
</dbReference>
<evidence type="ECO:0000259" key="6">
    <source>
        <dbReference type="PROSITE" id="PS50206"/>
    </source>
</evidence>
<protein>
    <submittedName>
        <fullName evidence="8">Sulfate transporter</fullName>
    </submittedName>
</protein>
<feature type="transmembrane region" description="Helical" evidence="5">
    <location>
        <begin position="60"/>
        <end position="83"/>
    </location>
</feature>
<proteinExistence type="predicted"/>
<evidence type="ECO:0000313" key="9">
    <source>
        <dbReference type="Proteomes" id="UP000220102"/>
    </source>
</evidence>
<dbReference type="Gene3D" id="3.40.250.10">
    <property type="entry name" value="Rhodanese-like domain"/>
    <property type="match status" value="1"/>
</dbReference>
<feature type="transmembrane region" description="Helical" evidence="5">
    <location>
        <begin position="209"/>
        <end position="231"/>
    </location>
</feature>
<dbReference type="PROSITE" id="PS50206">
    <property type="entry name" value="RHODANESE_3"/>
    <property type="match status" value="1"/>
</dbReference>
<dbReference type="PROSITE" id="PS50801">
    <property type="entry name" value="STAS"/>
    <property type="match status" value="1"/>
</dbReference>
<dbReference type="InterPro" id="IPR036513">
    <property type="entry name" value="STAS_dom_sf"/>
</dbReference>
<dbReference type="InterPro" id="IPR011547">
    <property type="entry name" value="SLC26A/SulP_dom"/>
</dbReference>
<dbReference type="SMART" id="SM00450">
    <property type="entry name" value="RHOD"/>
    <property type="match status" value="1"/>
</dbReference>
<comment type="caution">
    <text evidence="8">The sequence shown here is derived from an EMBL/GenBank/DDBJ whole genome shotgun (WGS) entry which is preliminary data.</text>
</comment>
<dbReference type="Gene3D" id="3.30.750.24">
    <property type="entry name" value="STAS domain"/>
    <property type="match status" value="1"/>
</dbReference>
<feature type="transmembrane region" description="Helical" evidence="5">
    <location>
        <begin position="31"/>
        <end position="53"/>
    </location>
</feature>
<dbReference type="CDD" id="cd07042">
    <property type="entry name" value="STAS_SulP_like_sulfate_transporter"/>
    <property type="match status" value="1"/>
</dbReference>
<feature type="transmembrane region" description="Helical" evidence="5">
    <location>
        <begin position="103"/>
        <end position="124"/>
    </location>
</feature>
<feature type="transmembrane region" description="Helical" evidence="5">
    <location>
        <begin position="329"/>
        <end position="349"/>
    </location>
</feature>
<feature type="transmembrane region" description="Helical" evidence="5">
    <location>
        <begin position="184"/>
        <end position="202"/>
    </location>
</feature>
<evidence type="ECO:0000256" key="3">
    <source>
        <dbReference type="ARBA" id="ARBA00022989"/>
    </source>
</evidence>
<dbReference type="InterPro" id="IPR002645">
    <property type="entry name" value="STAS_dom"/>
</dbReference>
<feature type="transmembrane region" description="Helical" evidence="5">
    <location>
        <begin position="131"/>
        <end position="154"/>
    </location>
</feature>
<name>A0A2A8D337_9BACT</name>
<dbReference type="RefSeq" id="WP_098074190.1">
    <property type="nucleotide sequence ID" value="NZ_PDEQ01000001.1"/>
</dbReference>
<reference evidence="8 9" key="1">
    <citation type="submission" date="2017-10" db="EMBL/GenBank/DDBJ databases">
        <title>Draft genome of Longibacter Salinarum.</title>
        <authorList>
            <person name="Goh K.M."/>
            <person name="Shamsir M.S."/>
            <person name="Lim S.W."/>
        </authorList>
    </citation>
    <scope>NUCLEOTIDE SEQUENCE [LARGE SCALE GENOMIC DNA]</scope>
    <source>
        <strain evidence="8 9">KCTC 52045</strain>
    </source>
</reference>
<accession>A0A2A8D337</accession>
<dbReference type="SUPFAM" id="SSF52821">
    <property type="entry name" value="Rhodanese/Cell cycle control phosphatase"/>
    <property type="match status" value="1"/>
</dbReference>
<evidence type="ECO:0000256" key="4">
    <source>
        <dbReference type="ARBA" id="ARBA00023136"/>
    </source>
</evidence>
<dbReference type="GO" id="GO:0055085">
    <property type="term" value="P:transmembrane transport"/>
    <property type="evidence" value="ECO:0007669"/>
    <property type="project" value="InterPro"/>
</dbReference>
<evidence type="ECO:0000259" key="7">
    <source>
        <dbReference type="PROSITE" id="PS50801"/>
    </source>
</evidence>
<evidence type="ECO:0000256" key="1">
    <source>
        <dbReference type="ARBA" id="ARBA00004141"/>
    </source>
</evidence>
<organism evidence="8 9">
    <name type="scientific">Longibacter salinarum</name>
    <dbReference type="NCBI Taxonomy" id="1850348"/>
    <lineage>
        <taxon>Bacteria</taxon>
        <taxon>Pseudomonadati</taxon>
        <taxon>Rhodothermota</taxon>
        <taxon>Rhodothermia</taxon>
        <taxon>Rhodothermales</taxon>
        <taxon>Salisaetaceae</taxon>
        <taxon>Longibacter</taxon>
    </lineage>
</organism>
<dbReference type="CDD" id="cd00158">
    <property type="entry name" value="RHOD"/>
    <property type="match status" value="1"/>
</dbReference>
<dbReference type="Pfam" id="PF00581">
    <property type="entry name" value="Rhodanese"/>
    <property type="match status" value="1"/>
</dbReference>
<evidence type="ECO:0000313" key="8">
    <source>
        <dbReference type="EMBL" id="PEN15291.1"/>
    </source>
</evidence>
<gene>
    <name evidence="8" type="ORF">CRI94_03150</name>
</gene>
<dbReference type="Pfam" id="PF01740">
    <property type="entry name" value="STAS"/>
    <property type="match status" value="1"/>
</dbReference>
<dbReference type="GO" id="GO:0016020">
    <property type="term" value="C:membrane"/>
    <property type="evidence" value="ECO:0007669"/>
    <property type="project" value="UniProtKB-SubCell"/>
</dbReference>
<dbReference type="OrthoDB" id="9771198at2"/>
<keyword evidence="4 5" id="KW-0472">Membrane</keyword>